<name>A0ABS2JYI1_9GAMM</name>
<gene>
    <name evidence="1" type="ORF">ISP19_01555</name>
</gene>
<accession>A0ABS2JYI1</accession>
<protein>
    <submittedName>
        <fullName evidence="1">Uncharacterized protein</fullName>
    </submittedName>
</protein>
<comment type="caution">
    <text evidence="1">The sequence shown here is derived from an EMBL/GenBank/DDBJ whole genome shotgun (WGS) entry which is preliminary data.</text>
</comment>
<dbReference type="RefSeq" id="WP_204678933.1">
    <property type="nucleotide sequence ID" value="NZ_BSNR01000022.1"/>
</dbReference>
<dbReference type="Proteomes" id="UP001430149">
    <property type="component" value="Unassembled WGS sequence"/>
</dbReference>
<keyword evidence="2" id="KW-1185">Reference proteome</keyword>
<reference evidence="1" key="1">
    <citation type="submission" date="2020-10" db="EMBL/GenBank/DDBJ databases">
        <title>Phylogeny of dyella-like bacteria.</title>
        <authorList>
            <person name="Fu J."/>
        </authorList>
    </citation>
    <scope>NUCLEOTIDE SEQUENCE</scope>
    <source>
        <strain evidence="1">DHOC52</strain>
    </source>
</reference>
<dbReference type="EMBL" id="JADIKE010000020">
    <property type="protein sequence ID" value="MBM7124052.1"/>
    <property type="molecule type" value="Genomic_DNA"/>
</dbReference>
<proteinExistence type="predicted"/>
<evidence type="ECO:0000313" key="2">
    <source>
        <dbReference type="Proteomes" id="UP001430149"/>
    </source>
</evidence>
<evidence type="ECO:0000313" key="1">
    <source>
        <dbReference type="EMBL" id="MBM7124052.1"/>
    </source>
</evidence>
<sequence>MKTRDVWREGLHVFRRNDITFRFSKTGAGMQQSRSIDGRRRAFVLCFGRGVTLARFRWLLLILGLFATDSVGANASAGDALPLQIDESIDLAITVLPSPRSAQSLNVMHDLVMGFWRNGECG</sequence>
<organism evidence="1 2">
    <name type="scientific">Dyella flava</name>
    <dbReference type="NCBI Taxonomy" id="1920170"/>
    <lineage>
        <taxon>Bacteria</taxon>
        <taxon>Pseudomonadati</taxon>
        <taxon>Pseudomonadota</taxon>
        <taxon>Gammaproteobacteria</taxon>
        <taxon>Lysobacterales</taxon>
        <taxon>Rhodanobacteraceae</taxon>
        <taxon>Dyella</taxon>
    </lineage>
</organism>